<protein>
    <submittedName>
        <fullName evidence="2">AAEL002205-PA</fullName>
    </submittedName>
</protein>
<reference evidence="2" key="2">
    <citation type="journal article" date="2007" name="Science">
        <title>Genome sequence of Aedes aegypti, a major arbovirus vector.</title>
        <authorList>
            <person name="Nene V."/>
            <person name="Wortman J.R."/>
            <person name="Lawson D."/>
            <person name="Haas B."/>
            <person name="Kodira C."/>
            <person name="Tu Z.J."/>
            <person name="Loftus B."/>
            <person name="Xi Z."/>
            <person name="Megy K."/>
            <person name="Grabherr M."/>
            <person name="Ren Q."/>
            <person name="Zdobnov E.M."/>
            <person name="Lobo N.F."/>
            <person name="Campbell K.S."/>
            <person name="Brown S.E."/>
            <person name="Bonaldo M.F."/>
            <person name="Zhu J."/>
            <person name="Sinkins S.P."/>
            <person name="Hogenkamp D.G."/>
            <person name="Amedeo P."/>
            <person name="Arensburger P."/>
            <person name="Atkinson P.W."/>
            <person name="Bidwell S."/>
            <person name="Biedler J."/>
            <person name="Birney E."/>
            <person name="Bruggner R.V."/>
            <person name="Costas J."/>
            <person name="Coy M.R."/>
            <person name="Crabtree J."/>
            <person name="Crawford M."/>
            <person name="Debruyn B."/>
            <person name="Decaprio D."/>
            <person name="Eiglmeier K."/>
            <person name="Eisenstadt E."/>
            <person name="El-Dorry H."/>
            <person name="Gelbart W.M."/>
            <person name="Gomes S.L."/>
            <person name="Hammond M."/>
            <person name="Hannick L.I."/>
            <person name="Hogan J.R."/>
            <person name="Holmes M.H."/>
            <person name="Jaffe D."/>
            <person name="Johnston J.S."/>
            <person name="Kennedy R.C."/>
            <person name="Koo H."/>
            <person name="Kravitz S."/>
            <person name="Kriventseva E.V."/>
            <person name="Kulp D."/>
            <person name="Labutti K."/>
            <person name="Lee E."/>
            <person name="Li S."/>
            <person name="Lovin D.D."/>
            <person name="Mao C."/>
            <person name="Mauceli E."/>
            <person name="Menck C.F."/>
            <person name="Miller J.R."/>
            <person name="Montgomery P."/>
            <person name="Mori A."/>
            <person name="Nascimento A.L."/>
            <person name="Naveira H.F."/>
            <person name="Nusbaum C."/>
            <person name="O'leary S."/>
            <person name="Orvis J."/>
            <person name="Pertea M."/>
            <person name="Quesneville H."/>
            <person name="Reidenbach K.R."/>
            <person name="Rogers Y.H."/>
            <person name="Roth C.W."/>
            <person name="Schneider J.R."/>
            <person name="Schatz M."/>
            <person name="Shumway M."/>
            <person name="Stanke M."/>
            <person name="Stinson E.O."/>
            <person name="Tubio J.M."/>
            <person name="Vanzee J.P."/>
            <person name="Verjovski-Almeida S."/>
            <person name="Werner D."/>
            <person name="White O."/>
            <person name="Wyder S."/>
            <person name="Zeng Q."/>
            <person name="Zhao Q."/>
            <person name="Zhao Y."/>
            <person name="Hill C.A."/>
            <person name="Raikhel A.S."/>
            <person name="Soares M.B."/>
            <person name="Knudson D.L."/>
            <person name="Lee N.H."/>
            <person name="Galagan J."/>
            <person name="Salzberg S.L."/>
            <person name="Paulsen I.T."/>
            <person name="Dimopoulos G."/>
            <person name="Collins F.H."/>
            <person name="Birren B."/>
            <person name="Fraser-Liggett C.M."/>
            <person name="Severson D.W."/>
        </authorList>
    </citation>
    <scope>NUCLEOTIDE SEQUENCE [LARGE SCALE GENOMIC DNA]</scope>
    <source>
        <strain evidence="2">Liverpool</strain>
    </source>
</reference>
<proteinExistence type="predicted"/>
<feature type="compositionally biased region" description="Polar residues" evidence="1">
    <location>
        <begin position="33"/>
        <end position="58"/>
    </location>
</feature>
<gene>
    <name evidence="2" type="ORF">AaeL_AAEL002205</name>
</gene>
<organism evidence="2 3">
    <name type="scientific">Aedes aegypti</name>
    <name type="common">Yellowfever mosquito</name>
    <name type="synonym">Culex aegypti</name>
    <dbReference type="NCBI Taxonomy" id="7159"/>
    <lineage>
        <taxon>Eukaryota</taxon>
        <taxon>Metazoa</taxon>
        <taxon>Ecdysozoa</taxon>
        <taxon>Arthropoda</taxon>
        <taxon>Hexapoda</taxon>
        <taxon>Insecta</taxon>
        <taxon>Pterygota</taxon>
        <taxon>Neoptera</taxon>
        <taxon>Endopterygota</taxon>
        <taxon>Diptera</taxon>
        <taxon>Nematocera</taxon>
        <taxon>Culicoidea</taxon>
        <taxon>Culicidae</taxon>
        <taxon>Culicinae</taxon>
        <taxon>Aedini</taxon>
        <taxon>Aedes</taxon>
        <taxon>Stegomyia</taxon>
    </lineage>
</organism>
<dbReference type="HOGENOM" id="CLU_2640079_0_0_1"/>
<dbReference type="EMBL" id="CH477236">
    <property type="protein sequence ID" value="EAT46635.1"/>
    <property type="molecule type" value="Genomic_DNA"/>
</dbReference>
<name>Q17IV8_AEDAE</name>
<feature type="region of interest" description="Disordered" evidence="1">
    <location>
        <begin position="1"/>
        <end position="77"/>
    </location>
</feature>
<reference evidence="2" key="1">
    <citation type="submission" date="2005-10" db="EMBL/GenBank/DDBJ databases">
        <authorList>
            <person name="Loftus B.J."/>
            <person name="Nene V.M."/>
            <person name="Hannick L.I."/>
            <person name="Bidwell S."/>
            <person name="Haas B."/>
            <person name="Amedeo P."/>
            <person name="Orvis J."/>
            <person name="Wortman J.R."/>
            <person name="White O.R."/>
            <person name="Salzberg S."/>
            <person name="Shumway M."/>
            <person name="Koo H."/>
            <person name="Zhao Y."/>
            <person name="Holmes M."/>
            <person name="Miller J."/>
            <person name="Schatz M."/>
            <person name="Pop M."/>
            <person name="Pai G."/>
            <person name="Utterback T."/>
            <person name="Rogers Y.-H."/>
            <person name="Kravitz S."/>
            <person name="Fraser C.M."/>
        </authorList>
    </citation>
    <scope>NUCLEOTIDE SEQUENCE</scope>
    <source>
        <strain evidence="2">Liverpool</strain>
    </source>
</reference>
<accession>Q17IV8</accession>
<evidence type="ECO:0000313" key="2">
    <source>
        <dbReference type="EMBL" id="EAT46635.1"/>
    </source>
</evidence>
<dbReference type="PaxDb" id="7159-AAEL002205-PA"/>
<sequence length="77" mass="8415">MLLVKSHTGEKRKAQAAKSQKKQLVEEVKFLRSQGNGQASNKEGISCVQSARSSSSLGTERGSQKGENKQEPKSELR</sequence>
<reference evidence="2" key="3">
    <citation type="submission" date="2012-09" db="EMBL/GenBank/DDBJ databases">
        <authorList>
            <consortium name="VectorBase"/>
        </authorList>
    </citation>
    <scope>NUCLEOTIDE SEQUENCE</scope>
    <source>
        <strain evidence="2">Liverpool</strain>
    </source>
</reference>
<evidence type="ECO:0000256" key="1">
    <source>
        <dbReference type="SAM" id="MobiDB-lite"/>
    </source>
</evidence>
<evidence type="ECO:0000313" key="3">
    <source>
        <dbReference type="Proteomes" id="UP000682892"/>
    </source>
</evidence>
<dbReference type="Proteomes" id="UP000682892">
    <property type="component" value="Unassembled WGS sequence"/>
</dbReference>
<dbReference type="AlphaFoldDB" id="Q17IV8"/>
<feature type="compositionally biased region" description="Basic and acidic residues" evidence="1">
    <location>
        <begin position="62"/>
        <end position="77"/>
    </location>
</feature>